<reference evidence="4 5" key="1">
    <citation type="submission" date="2019-09" db="EMBL/GenBank/DDBJ databases">
        <title>Characterization of the phylogenetic diversity of two novel species belonging to the genus Bifidobacterium: Bifidobacterium cebidarum sp. nov. and Bifidobacterium leontopitheci sp. nov.</title>
        <authorList>
            <person name="Lugli G.A."/>
            <person name="Duranti S."/>
            <person name="Milani C."/>
            <person name="Turroni F."/>
            <person name="Ventura M."/>
        </authorList>
    </citation>
    <scope>NUCLEOTIDE SEQUENCE [LARGE SCALE GENOMIC DNA]</scope>
    <source>
        <strain evidence="4 5">DSM 100238</strain>
    </source>
</reference>
<dbReference type="PROSITE" id="PS50006">
    <property type="entry name" value="FHA_DOMAIN"/>
    <property type="match status" value="1"/>
</dbReference>
<proteinExistence type="predicted"/>
<dbReference type="SUPFAM" id="SSF49879">
    <property type="entry name" value="SMAD/FHA domain"/>
    <property type="match status" value="1"/>
</dbReference>
<evidence type="ECO:0000256" key="1">
    <source>
        <dbReference type="ARBA" id="ARBA00022553"/>
    </source>
</evidence>
<accession>A0A6A2WC08</accession>
<dbReference type="Pfam" id="PF00498">
    <property type="entry name" value="FHA"/>
    <property type="match status" value="1"/>
</dbReference>
<keyword evidence="5" id="KW-1185">Reference proteome</keyword>
<gene>
    <name evidence="4" type="ORF">DSM100238_1726</name>
</gene>
<dbReference type="InterPro" id="IPR000253">
    <property type="entry name" value="FHA_dom"/>
</dbReference>
<evidence type="ECO:0000313" key="5">
    <source>
        <dbReference type="Proteomes" id="UP000440041"/>
    </source>
</evidence>
<dbReference type="CDD" id="cd00060">
    <property type="entry name" value="FHA"/>
    <property type="match status" value="1"/>
</dbReference>
<feature type="domain" description="FHA" evidence="3">
    <location>
        <begin position="60"/>
        <end position="114"/>
    </location>
</feature>
<evidence type="ECO:0000313" key="4">
    <source>
        <dbReference type="EMBL" id="KAB8293671.1"/>
    </source>
</evidence>
<dbReference type="Proteomes" id="UP000440041">
    <property type="component" value="Unassembled WGS sequence"/>
</dbReference>
<feature type="region of interest" description="Disordered" evidence="2">
    <location>
        <begin position="1"/>
        <end position="22"/>
    </location>
</feature>
<dbReference type="Gene3D" id="2.60.200.20">
    <property type="match status" value="1"/>
</dbReference>
<evidence type="ECO:0000259" key="3">
    <source>
        <dbReference type="PROSITE" id="PS50006"/>
    </source>
</evidence>
<name>A0A6A2WC08_9BIFI</name>
<feature type="compositionally biased region" description="Polar residues" evidence="2">
    <location>
        <begin position="1"/>
        <end position="16"/>
    </location>
</feature>
<evidence type="ECO:0000256" key="2">
    <source>
        <dbReference type="SAM" id="MobiDB-lite"/>
    </source>
</evidence>
<keyword evidence="1" id="KW-0597">Phosphoprotein</keyword>
<dbReference type="EMBL" id="WBSO01000019">
    <property type="protein sequence ID" value="KAB8293671.1"/>
    <property type="molecule type" value="Genomic_DNA"/>
</dbReference>
<comment type="caution">
    <text evidence="4">The sequence shown here is derived from an EMBL/GenBank/DDBJ whole genome shotgun (WGS) entry which is preliminary data.</text>
</comment>
<dbReference type="InterPro" id="IPR008984">
    <property type="entry name" value="SMAD_FHA_dom_sf"/>
</dbReference>
<organism evidence="4 5">
    <name type="scientific">Bifidobacterium apri</name>
    <dbReference type="NCBI Taxonomy" id="1769423"/>
    <lineage>
        <taxon>Bacteria</taxon>
        <taxon>Bacillati</taxon>
        <taxon>Actinomycetota</taxon>
        <taxon>Actinomycetes</taxon>
        <taxon>Bifidobacteriales</taxon>
        <taxon>Bifidobacteriaceae</taxon>
        <taxon>Bifidobacterium</taxon>
    </lineage>
</organism>
<sequence length="148" mass="16590">MNTASVTNTVVESEPTSQDDDDIDWEGTVLSADFAAKMPRQEYVLYNEQTSQRVIVDSGVLLGRKPSHDLPEGIKAVTLEDPTRTISRNHAAINIDKDGILWIEDYGSLNGTYVIRDNTETKVEHARMRLEAPCIIRIGDQFFSFEAC</sequence>
<dbReference type="AlphaFoldDB" id="A0A6A2WC08"/>
<protein>
    <submittedName>
        <fullName evidence="4">FHA domain-containing protein</fullName>
    </submittedName>
</protein>